<sequence length="277" mass="31505">MATGIQGWGHQGPGSKKRPETQTDSQQRGTREGSSQGSFGKPGKPEICQGGFRKGNRHFGIPIHAETFFRTLGAGYKRIRLTPKGEPSPQILESAVERLQELDRLEISGHIDLVFGDESHVCTSGYVPYGWQFPDEKVSIRVEKCGRLNIFGMISRNNKYHGFTSTESINSDRFIEYMDEYTLTLKKLTVLVLDNASIHKSKKVKERVEDWKKRGLYIFYLPPYSPHLNLAETLWRILKGKWIKPEHYISKDTLFNAVQNILGGIGSEYKVRYSHAA</sequence>
<evidence type="ECO:0000313" key="2">
    <source>
        <dbReference type="Proteomes" id="UP000306319"/>
    </source>
</evidence>
<gene>
    <name evidence="1" type="ORF">E5331_15170</name>
</gene>
<proteinExistence type="predicted"/>
<protein>
    <submittedName>
        <fullName evidence="1">IS630 family transposase</fullName>
    </submittedName>
</protein>
<organism evidence="1 2">
    <name type="scientific">Lepagella muris</name>
    <dbReference type="NCBI Taxonomy" id="3032870"/>
    <lineage>
        <taxon>Bacteria</taxon>
        <taxon>Pseudomonadati</taxon>
        <taxon>Bacteroidota</taxon>
        <taxon>Bacteroidia</taxon>
        <taxon>Bacteroidales</taxon>
        <taxon>Muribaculaceae</taxon>
        <taxon>Lepagella</taxon>
    </lineage>
</organism>
<dbReference type="Proteomes" id="UP000306319">
    <property type="component" value="Unassembled WGS sequence"/>
</dbReference>
<accession>A0AC61RBW2</accession>
<keyword evidence="2" id="KW-1185">Reference proteome</keyword>
<comment type="caution">
    <text evidence="1">The sequence shown here is derived from an EMBL/GenBank/DDBJ whole genome shotgun (WGS) entry which is preliminary data.</text>
</comment>
<dbReference type="EMBL" id="SRYB01000027">
    <property type="protein sequence ID" value="TGY77277.1"/>
    <property type="molecule type" value="Genomic_DNA"/>
</dbReference>
<name>A0AC61RBW2_9BACT</name>
<reference evidence="1" key="1">
    <citation type="submission" date="2019-04" db="EMBL/GenBank/DDBJ databases">
        <title>Microbes associate with the intestines of laboratory mice.</title>
        <authorList>
            <person name="Navarre W."/>
            <person name="Wong E."/>
            <person name="Huang K."/>
            <person name="Tropini C."/>
            <person name="Ng K."/>
            <person name="Yu B."/>
        </authorList>
    </citation>
    <scope>NUCLEOTIDE SEQUENCE</scope>
    <source>
        <strain evidence="1">NM04_E33</strain>
    </source>
</reference>
<evidence type="ECO:0000313" key="1">
    <source>
        <dbReference type="EMBL" id="TGY77277.1"/>
    </source>
</evidence>